<evidence type="ECO:0000256" key="2">
    <source>
        <dbReference type="ARBA" id="ARBA00004394"/>
    </source>
</evidence>
<evidence type="ECO:0000256" key="8">
    <source>
        <dbReference type="SAM" id="Phobius"/>
    </source>
</evidence>
<feature type="region of interest" description="Disordered" evidence="7">
    <location>
        <begin position="114"/>
        <end position="148"/>
    </location>
</feature>
<dbReference type="InterPro" id="IPR003689">
    <property type="entry name" value="ZIP"/>
</dbReference>
<dbReference type="EMBL" id="KN822985">
    <property type="protein sequence ID" value="KIO29267.1"/>
    <property type="molecule type" value="Genomic_DNA"/>
</dbReference>
<dbReference type="AlphaFoldDB" id="A0A0C3M6J1"/>
<proteinExistence type="predicted"/>
<keyword evidence="6 8" id="KW-0472">Membrane</keyword>
<evidence type="ECO:0000256" key="5">
    <source>
        <dbReference type="ARBA" id="ARBA00023034"/>
    </source>
</evidence>
<dbReference type="PANTHER" id="PTHR16133">
    <property type="entry name" value="SOLUTE CARRIER FAMILY 39 ZINC TRANSPORTER , MEMBER 9-RELATED"/>
    <property type="match status" value="1"/>
</dbReference>
<accession>A0A0C3M6J1</accession>
<reference evidence="10" key="2">
    <citation type="submission" date="2015-01" db="EMBL/GenBank/DDBJ databases">
        <title>Evolutionary Origins and Diversification of the Mycorrhizal Mutualists.</title>
        <authorList>
            <consortium name="DOE Joint Genome Institute"/>
            <consortium name="Mycorrhizal Genomics Consortium"/>
            <person name="Kohler A."/>
            <person name="Kuo A."/>
            <person name="Nagy L.G."/>
            <person name="Floudas D."/>
            <person name="Copeland A."/>
            <person name="Barry K.W."/>
            <person name="Cichocki N."/>
            <person name="Veneault-Fourrey C."/>
            <person name="LaButti K."/>
            <person name="Lindquist E.A."/>
            <person name="Lipzen A."/>
            <person name="Lundell T."/>
            <person name="Morin E."/>
            <person name="Murat C."/>
            <person name="Riley R."/>
            <person name="Ohm R."/>
            <person name="Sun H."/>
            <person name="Tunlid A."/>
            <person name="Henrissat B."/>
            <person name="Grigoriev I.V."/>
            <person name="Hibbett D.S."/>
            <person name="Martin F."/>
        </authorList>
    </citation>
    <scope>NUCLEOTIDE SEQUENCE [LARGE SCALE GENOMIC DNA]</scope>
    <source>
        <strain evidence="10">MUT 4182</strain>
    </source>
</reference>
<name>A0A0C3M6J1_9AGAM</name>
<dbReference type="GO" id="GO:0000139">
    <property type="term" value="C:Golgi membrane"/>
    <property type="evidence" value="ECO:0007669"/>
    <property type="project" value="UniProtKB-SubCell"/>
</dbReference>
<evidence type="ECO:0000256" key="3">
    <source>
        <dbReference type="ARBA" id="ARBA00022692"/>
    </source>
</evidence>
<evidence type="ECO:0000313" key="10">
    <source>
        <dbReference type="Proteomes" id="UP000054248"/>
    </source>
</evidence>
<evidence type="ECO:0000256" key="6">
    <source>
        <dbReference type="ARBA" id="ARBA00023136"/>
    </source>
</evidence>
<feature type="transmembrane region" description="Helical" evidence="8">
    <location>
        <begin position="6"/>
        <end position="27"/>
    </location>
</feature>
<dbReference type="Proteomes" id="UP000054248">
    <property type="component" value="Unassembled WGS sequence"/>
</dbReference>
<feature type="transmembrane region" description="Helical" evidence="8">
    <location>
        <begin position="34"/>
        <end position="54"/>
    </location>
</feature>
<sequence length="248" mass="25473">MALLGLLSVAAFLGISSFIVGMLPLSVSLSQQRLAQFSTLGTGLLLGAAMGVIIPEGIEATYDALPKSTSTSPNAHSHESSPSLRIAMSLLSGFTLMFLIEQVVAPMLLSKESQTQTRATPLPSYARAPAAGNATSPPDSPSTMGGPDLDIELEMELNALGVKTRDEETRRNPRMLTLGLVIHSLADGVALGAANALTATPVSSGNDTTAADGTPAAGSVGDTASGLSVIVFLAIAIHKGESFRPRPH</sequence>
<dbReference type="OrthoDB" id="19859at2759"/>
<evidence type="ECO:0000256" key="1">
    <source>
        <dbReference type="ARBA" id="ARBA00004127"/>
    </source>
</evidence>
<organism evidence="9 10">
    <name type="scientific">Tulasnella calospora MUT 4182</name>
    <dbReference type="NCBI Taxonomy" id="1051891"/>
    <lineage>
        <taxon>Eukaryota</taxon>
        <taxon>Fungi</taxon>
        <taxon>Dikarya</taxon>
        <taxon>Basidiomycota</taxon>
        <taxon>Agaricomycotina</taxon>
        <taxon>Agaricomycetes</taxon>
        <taxon>Cantharellales</taxon>
        <taxon>Tulasnellaceae</taxon>
        <taxon>Tulasnella</taxon>
    </lineage>
</organism>
<feature type="compositionally biased region" description="Polar residues" evidence="7">
    <location>
        <begin position="133"/>
        <end position="143"/>
    </location>
</feature>
<evidence type="ECO:0008006" key="11">
    <source>
        <dbReference type="Google" id="ProtNLM"/>
    </source>
</evidence>
<feature type="transmembrane region" description="Helical" evidence="8">
    <location>
        <begin position="86"/>
        <end position="109"/>
    </location>
</feature>
<evidence type="ECO:0000256" key="7">
    <source>
        <dbReference type="SAM" id="MobiDB-lite"/>
    </source>
</evidence>
<dbReference type="PANTHER" id="PTHR16133:SF0">
    <property type="entry name" value="ZINC_IRON REGULATED TRANSPORTER-RELATED PROTEIN 102B, ISOFORM E"/>
    <property type="match status" value="1"/>
</dbReference>
<gene>
    <name evidence="9" type="ORF">M407DRAFT_21658</name>
</gene>
<reference evidence="9 10" key="1">
    <citation type="submission" date="2014-04" db="EMBL/GenBank/DDBJ databases">
        <authorList>
            <consortium name="DOE Joint Genome Institute"/>
            <person name="Kuo A."/>
            <person name="Girlanda M."/>
            <person name="Perotto S."/>
            <person name="Kohler A."/>
            <person name="Nagy L.G."/>
            <person name="Floudas D."/>
            <person name="Copeland A."/>
            <person name="Barry K.W."/>
            <person name="Cichocki N."/>
            <person name="Veneault-Fourrey C."/>
            <person name="LaButti K."/>
            <person name="Lindquist E.A."/>
            <person name="Lipzen A."/>
            <person name="Lundell T."/>
            <person name="Morin E."/>
            <person name="Murat C."/>
            <person name="Sun H."/>
            <person name="Tunlid A."/>
            <person name="Henrissat B."/>
            <person name="Grigoriev I.V."/>
            <person name="Hibbett D.S."/>
            <person name="Martin F."/>
            <person name="Nordberg H.P."/>
            <person name="Cantor M.N."/>
            <person name="Hua S.X."/>
        </authorList>
    </citation>
    <scope>NUCLEOTIDE SEQUENCE [LARGE SCALE GENOMIC DNA]</scope>
    <source>
        <strain evidence="9 10">MUT 4182</strain>
    </source>
</reference>
<feature type="transmembrane region" description="Helical" evidence="8">
    <location>
        <begin position="175"/>
        <end position="196"/>
    </location>
</feature>
<keyword evidence="5" id="KW-0333">Golgi apparatus</keyword>
<protein>
    <recommendedName>
        <fullName evidence="11">Zinc/iron permease</fullName>
    </recommendedName>
</protein>
<keyword evidence="10" id="KW-1185">Reference proteome</keyword>
<dbReference type="HOGENOM" id="CLU_028824_2_0_1"/>
<evidence type="ECO:0000313" key="9">
    <source>
        <dbReference type="EMBL" id="KIO29267.1"/>
    </source>
</evidence>
<feature type="transmembrane region" description="Helical" evidence="8">
    <location>
        <begin position="216"/>
        <end position="237"/>
    </location>
</feature>
<keyword evidence="4 8" id="KW-1133">Transmembrane helix</keyword>
<dbReference type="GO" id="GO:0006829">
    <property type="term" value="P:zinc ion transport"/>
    <property type="evidence" value="ECO:0007669"/>
    <property type="project" value="InterPro"/>
</dbReference>
<dbReference type="Pfam" id="PF02535">
    <property type="entry name" value="Zip"/>
    <property type="match status" value="1"/>
</dbReference>
<dbReference type="GO" id="GO:0046873">
    <property type="term" value="F:metal ion transmembrane transporter activity"/>
    <property type="evidence" value="ECO:0007669"/>
    <property type="project" value="InterPro"/>
</dbReference>
<evidence type="ECO:0000256" key="4">
    <source>
        <dbReference type="ARBA" id="ARBA00022989"/>
    </source>
</evidence>
<dbReference type="InterPro" id="IPR045891">
    <property type="entry name" value="ZIP9"/>
</dbReference>
<keyword evidence="3 8" id="KW-0812">Transmembrane</keyword>
<dbReference type="STRING" id="1051891.A0A0C3M6J1"/>
<comment type="subcellular location">
    <subcellularLocation>
        <location evidence="1">Endomembrane system</location>
        <topology evidence="1">Multi-pass membrane protein</topology>
    </subcellularLocation>
    <subcellularLocation>
        <location evidence="2">Golgi apparatus membrane</location>
    </subcellularLocation>
</comment>